<evidence type="ECO:0000259" key="1">
    <source>
        <dbReference type="PROSITE" id="PS50943"/>
    </source>
</evidence>
<dbReference type="SMART" id="SM00530">
    <property type="entry name" value="HTH_XRE"/>
    <property type="match status" value="1"/>
</dbReference>
<evidence type="ECO:0000313" key="2">
    <source>
        <dbReference type="EMBL" id="MBB3087941.1"/>
    </source>
</evidence>
<dbReference type="InterPro" id="IPR010982">
    <property type="entry name" value="Lambda_DNA-bd_dom_sf"/>
</dbReference>
<proteinExistence type="predicted"/>
<name>A0A7W5F7E5_9ACTN</name>
<dbReference type="InterPro" id="IPR001387">
    <property type="entry name" value="Cro/C1-type_HTH"/>
</dbReference>
<dbReference type="PANTHER" id="PTHR35010">
    <property type="entry name" value="BLL4672 PROTEIN-RELATED"/>
    <property type="match status" value="1"/>
</dbReference>
<accession>A0A7W5F7E5</accession>
<dbReference type="GO" id="GO:0003677">
    <property type="term" value="F:DNA binding"/>
    <property type="evidence" value="ECO:0007669"/>
    <property type="project" value="InterPro"/>
</dbReference>
<dbReference type="PROSITE" id="PS50943">
    <property type="entry name" value="HTH_CROC1"/>
    <property type="match status" value="1"/>
</dbReference>
<sequence length="297" mass="33374">MTDRSELADFLRRRRELLRPSDVGLPDGSRRRTPGLRREEVASLAGVSTDHYTRLEQARGSAPSESVLSAIARALQCDLDERDHLFYLAGMTPPARRAGHYVRPGLIALARRLTDIPVVICTDTGELAWLNPLATALLPPMPGGPGRGRNLMWRWFTEPDHRPAPAEDWDRMSAAHVMDLRATYARRAGDPDITSLVHDLLDESEEFRRLWERHEVAVRRADVKTFLHPEVGAIAVRCEVLITEEADVKLLAYFPLEGTDAAERLDLLRVIGTQRLTSANSQRDAPHVSEITPPHLR</sequence>
<dbReference type="Gene3D" id="1.10.260.40">
    <property type="entry name" value="lambda repressor-like DNA-binding domains"/>
    <property type="match status" value="1"/>
</dbReference>
<dbReference type="Pfam" id="PF13560">
    <property type="entry name" value="HTH_31"/>
    <property type="match status" value="1"/>
</dbReference>
<dbReference type="Pfam" id="PF17765">
    <property type="entry name" value="MLTR_LBD"/>
    <property type="match status" value="1"/>
</dbReference>
<comment type="caution">
    <text evidence="2">The sequence shown here is derived from an EMBL/GenBank/DDBJ whole genome shotgun (WGS) entry which is preliminary data.</text>
</comment>
<reference evidence="2 3" key="1">
    <citation type="submission" date="2020-08" db="EMBL/GenBank/DDBJ databases">
        <title>Genomic Encyclopedia of Type Strains, Phase III (KMG-III): the genomes of soil and plant-associated and newly described type strains.</title>
        <authorList>
            <person name="Whitman W."/>
        </authorList>
    </citation>
    <scope>NUCLEOTIDE SEQUENCE [LARGE SCALE GENOMIC DNA]</scope>
    <source>
        <strain evidence="2 3">CECT 3302</strain>
    </source>
</reference>
<keyword evidence="3" id="KW-1185">Reference proteome</keyword>
<evidence type="ECO:0000313" key="3">
    <source>
        <dbReference type="Proteomes" id="UP000577707"/>
    </source>
</evidence>
<dbReference type="CDD" id="cd00093">
    <property type="entry name" value="HTH_XRE"/>
    <property type="match status" value="1"/>
</dbReference>
<dbReference type="Gene3D" id="3.30.450.180">
    <property type="match status" value="1"/>
</dbReference>
<dbReference type="InterPro" id="IPR041413">
    <property type="entry name" value="MLTR_LBD"/>
</dbReference>
<feature type="domain" description="HTH cro/C1-type" evidence="1">
    <location>
        <begin position="35"/>
        <end position="82"/>
    </location>
</feature>
<dbReference type="Proteomes" id="UP000577707">
    <property type="component" value="Unassembled WGS sequence"/>
</dbReference>
<protein>
    <submittedName>
        <fullName evidence="2">Transcriptional regulator with XRE-family HTH domain</fullName>
    </submittedName>
</protein>
<dbReference type="RefSeq" id="WP_183542609.1">
    <property type="nucleotide sequence ID" value="NZ_BMQT01000004.1"/>
</dbReference>
<dbReference type="SUPFAM" id="SSF47413">
    <property type="entry name" value="lambda repressor-like DNA-binding domains"/>
    <property type="match status" value="1"/>
</dbReference>
<gene>
    <name evidence="2" type="ORF">FHS12_000874</name>
</gene>
<dbReference type="AlphaFoldDB" id="A0A7W5F7E5"/>
<dbReference type="EMBL" id="JACHXG010000002">
    <property type="protein sequence ID" value="MBB3087941.1"/>
    <property type="molecule type" value="Genomic_DNA"/>
</dbReference>
<dbReference type="PANTHER" id="PTHR35010:SF2">
    <property type="entry name" value="BLL4672 PROTEIN"/>
    <property type="match status" value="1"/>
</dbReference>
<organism evidence="2 3">
    <name type="scientific">Nocardioides albus</name>
    <dbReference type="NCBI Taxonomy" id="1841"/>
    <lineage>
        <taxon>Bacteria</taxon>
        <taxon>Bacillati</taxon>
        <taxon>Actinomycetota</taxon>
        <taxon>Actinomycetes</taxon>
        <taxon>Propionibacteriales</taxon>
        <taxon>Nocardioidaceae</taxon>
        <taxon>Nocardioides</taxon>
    </lineage>
</organism>